<proteinExistence type="predicted"/>
<dbReference type="Proteomes" id="UP000032141">
    <property type="component" value="Chromosome C3"/>
</dbReference>
<feature type="region of interest" description="Disordered" evidence="2">
    <location>
        <begin position="236"/>
        <end position="255"/>
    </location>
</feature>
<keyword evidence="4" id="KW-1185">Reference proteome</keyword>
<feature type="coiled-coil region" evidence="1">
    <location>
        <begin position="97"/>
        <end position="156"/>
    </location>
</feature>
<dbReference type="HOGENOM" id="CLU_639927_0_0_1"/>
<dbReference type="EnsemblPlants" id="Bo3g162630.1">
    <property type="protein sequence ID" value="Bo3g162630.1"/>
    <property type="gene ID" value="Bo3g162630"/>
</dbReference>
<protein>
    <submittedName>
        <fullName evidence="3">Uncharacterized protein</fullName>
    </submittedName>
</protein>
<evidence type="ECO:0000313" key="4">
    <source>
        <dbReference type="Proteomes" id="UP000032141"/>
    </source>
</evidence>
<accession>A0A0D3BKR5</accession>
<sequence length="429" mass="49819">MVVQIDAIGKDKMVKESELERLMNEKVSVEKQMEMFYVQCSDKEKLIGKLFREKIELEEHLLQEEKIRVELIRKVDELVCVETSEKPQFKVGEIWMLEHVELERENLNDALDEEKRHGEDLKAYVSKSEKMTETTLEKIRIERESLSTAKAILEKKLLELTNPINALKKEVKSAGVEAKHSLVTLKSTASDVLQSDSELQKQENGTESYALDLVSIEKVYETKEDIIEEMKKEAKSMKLSTEGHHKKKKKCAKKLGHNRKTRVEKVPCIVSDWPLEEHELKALEDRRARALHEIEHKRRKLGLVEDDNSKTEEGYEHEKKEDNVTRVVNGRDDSEKAFYKELFYHSTFHGTLADIFLRDTDFISDSRGMVAFVATIKEQKLESKMCSSLRGRMFKVSLKKACETSYPKSIWNVKEIGNILVYKLSKKLN</sequence>
<dbReference type="AlphaFoldDB" id="A0A0D3BKR5"/>
<keyword evidence="1" id="KW-0175">Coiled coil</keyword>
<feature type="compositionally biased region" description="Basic residues" evidence="2">
    <location>
        <begin position="244"/>
        <end position="255"/>
    </location>
</feature>
<evidence type="ECO:0000313" key="3">
    <source>
        <dbReference type="EnsemblPlants" id="Bo3g162630.1"/>
    </source>
</evidence>
<dbReference type="eggNOG" id="KOG2484">
    <property type="taxonomic scope" value="Eukaryota"/>
</dbReference>
<organism evidence="3 4">
    <name type="scientific">Brassica oleracea var. oleracea</name>
    <dbReference type="NCBI Taxonomy" id="109376"/>
    <lineage>
        <taxon>Eukaryota</taxon>
        <taxon>Viridiplantae</taxon>
        <taxon>Streptophyta</taxon>
        <taxon>Embryophyta</taxon>
        <taxon>Tracheophyta</taxon>
        <taxon>Spermatophyta</taxon>
        <taxon>Magnoliopsida</taxon>
        <taxon>eudicotyledons</taxon>
        <taxon>Gunneridae</taxon>
        <taxon>Pentapetalae</taxon>
        <taxon>rosids</taxon>
        <taxon>malvids</taxon>
        <taxon>Brassicales</taxon>
        <taxon>Brassicaceae</taxon>
        <taxon>Brassiceae</taxon>
        <taxon>Brassica</taxon>
    </lineage>
</organism>
<name>A0A0D3BKR5_BRAOL</name>
<reference evidence="3" key="2">
    <citation type="submission" date="2015-03" db="UniProtKB">
        <authorList>
            <consortium name="EnsemblPlants"/>
        </authorList>
    </citation>
    <scope>IDENTIFICATION</scope>
</reference>
<evidence type="ECO:0000256" key="1">
    <source>
        <dbReference type="SAM" id="Coils"/>
    </source>
</evidence>
<dbReference type="STRING" id="109376.A0A0D3BKR5"/>
<reference evidence="3 4" key="1">
    <citation type="journal article" date="2014" name="Genome Biol.">
        <title>Transcriptome and methylome profiling reveals relics of genome dominance in the mesopolyploid Brassica oleracea.</title>
        <authorList>
            <person name="Parkin I.A."/>
            <person name="Koh C."/>
            <person name="Tang H."/>
            <person name="Robinson S.J."/>
            <person name="Kagale S."/>
            <person name="Clarke W.E."/>
            <person name="Town C.D."/>
            <person name="Nixon J."/>
            <person name="Krishnakumar V."/>
            <person name="Bidwell S.L."/>
            <person name="Denoeud F."/>
            <person name="Belcram H."/>
            <person name="Links M.G."/>
            <person name="Just J."/>
            <person name="Clarke C."/>
            <person name="Bender T."/>
            <person name="Huebert T."/>
            <person name="Mason A.S."/>
            <person name="Pires J.C."/>
            <person name="Barker G."/>
            <person name="Moore J."/>
            <person name="Walley P.G."/>
            <person name="Manoli S."/>
            <person name="Batley J."/>
            <person name="Edwards D."/>
            <person name="Nelson M.N."/>
            <person name="Wang X."/>
            <person name="Paterson A.H."/>
            <person name="King G."/>
            <person name="Bancroft I."/>
            <person name="Chalhoub B."/>
            <person name="Sharpe A.G."/>
        </authorList>
    </citation>
    <scope>NUCLEOTIDE SEQUENCE</scope>
    <source>
        <strain evidence="3 4">cv. TO1000</strain>
    </source>
</reference>
<evidence type="ECO:0000256" key="2">
    <source>
        <dbReference type="SAM" id="MobiDB-lite"/>
    </source>
</evidence>
<dbReference type="Gramene" id="Bo3g162630.1">
    <property type="protein sequence ID" value="Bo3g162630.1"/>
    <property type="gene ID" value="Bo3g162630"/>
</dbReference>